<evidence type="ECO:0000256" key="2">
    <source>
        <dbReference type="ARBA" id="ARBA00022801"/>
    </source>
</evidence>
<keyword evidence="1" id="KW-0479">Metal-binding</keyword>
<gene>
    <name evidence="5" type="ORF">PN838_04795</name>
</gene>
<dbReference type="PANTHER" id="PTHR10587">
    <property type="entry name" value="GLYCOSYL TRANSFERASE-RELATED"/>
    <property type="match status" value="1"/>
</dbReference>
<keyword evidence="3" id="KW-0732">Signal</keyword>
<evidence type="ECO:0000256" key="1">
    <source>
        <dbReference type="ARBA" id="ARBA00022723"/>
    </source>
</evidence>
<dbReference type="InterPro" id="IPR002509">
    <property type="entry name" value="NODB_dom"/>
</dbReference>
<comment type="caution">
    <text evidence="5">The sequence shown here is derived from an EMBL/GenBank/DDBJ whole genome shotgun (WGS) entry which is preliminary data.</text>
</comment>
<accession>A0ABT5F9L8</accession>
<sequence length="205" mass="23353">MKSKLAFVLFSLFSISLTTNASEIIWPNNAKLAVNLSYDDALNSQLDNAIPVLNKYNIHGSFFLTLSNSTVQTRLEEWRQIAKDGHELGNHTIFHPCRKNEEGRSWVPEHRNLDTTSNQAIWEEVRMANAILFSIDGKTKRTYTPPCGDIVTDNGNYVEALQDDFVAIKWQNKYGKIYDKVYMPHGVSGQQLIEYVKGQQAKGER</sequence>
<protein>
    <submittedName>
        <fullName evidence="5">Polysaccharide deacetylase family protein</fullName>
    </submittedName>
</protein>
<keyword evidence="6" id="KW-1185">Reference proteome</keyword>
<dbReference type="InterPro" id="IPR011330">
    <property type="entry name" value="Glyco_hydro/deAcase_b/a-brl"/>
</dbReference>
<evidence type="ECO:0000313" key="6">
    <source>
        <dbReference type="Proteomes" id="UP001528411"/>
    </source>
</evidence>
<dbReference type="RefSeq" id="WP_272179899.1">
    <property type="nucleotide sequence ID" value="NZ_JAQOMS010000002.1"/>
</dbReference>
<proteinExistence type="predicted"/>
<keyword evidence="2" id="KW-0378">Hydrolase</keyword>
<dbReference type="Proteomes" id="UP001528411">
    <property type="component" value="Unassembled WGS sequence"/>
</dbReference>
<reference evidence="5 6" key="1">
    <citation type="submission" date="2023-01" db="EMBL/GenBank/DDBJ databases">
        <title>Psychrosphaera sp. nov., isolated from marine algae.</title>
        <authorList>
            <person name="Bayburt H."/>
            <person name="Choi B.J."/>
            <person name="Kim J.M."/>
            <person name="Choi D.G."/>
            <person name="Jeon C.O."/>
        </authorList>
    </citation>
    <scope>NUCLEOTIDE SEQUENCE [LARGE SCALE GENOMIC DNA]</scope>
    <source>
        <strain evidence="5 6">G1-22</strain>
    </source>
</reference>
<feature type="signal peptide" evidence="3">
    <location>
        <begin position="1"/>
        <end position="21"/>
    </location>
</feature>
<dbReference type="InterPro" id="IPR050248">
    <property type="entry name" value="Polysacc_deacetylase_ArnD"/>
</dbReference>
<evidence type="ECO:0000256" key="3">
    <source>
        <dbReference type="SAM" id="SignalP"/>
    </source>
</evidence>
<feature type="chain" id="PRO_5045801510" evidence="3">
    <location>
        <begin position="22"/>
        <end position="205"/>
    </location>
</feature>
<organism evidence="5 6">
    <name type="scientific">Psychrosphaera algicola</name>
    <dbReference type="NCBI Taxonomy" id="3023714"/>
    <lineage>
        <taxon>Bacteria</taxon>
        <taxon>Pseudomonadati</taxon>
        <taxon>Pseudomonadota</taxon>
        <taxon>Gammaproteobacteria</taxon>
        <taxon>Alteromonadales</taxon>
        <taxon>Pseudoalteromonadaceae</taxon>
        <taxon>Psychrosphaera</taxon>
    </lineage>
</organism>
<evidence type="ECO:0000259" key="4">
    <source>
        <dbReference type="PROSITE" id="PS51677"/>
    </source>
</evidence>
<dbReference type="SUPFAM" id="SSF88713">
    <property type="entry name" value="Glycoside hydrolase/deacetylase"/>
    <property type="match status" value="1"/>
</dbReference>
<dbReference type="Pfam" id="PF01522">
    <property type="entry name" value="Polysacc_deac_1"/>
    <property type="match status" value="1"/>
</dbReference>
<dbReference type="PANTHER" id="PTHR10587:SF133">
    <property type="entry name" value="CHITIN DEACETYLASE 1-RELATED"/>
    <property type="match status" value="1"/>
</dbReference>
<dbReference type="EMBL" id="JAQOMS010000002">
    <property type="protein sequence ID" value="MDC2888224.1"/>
    <property type="molecule type" value="Genomic_DNA"/>
</dbReference>
<name>A0ABT5F9L8_9GAMM</name>
<feature type="domain" description="NodB homology" evidence="4">
    <location>
        <begin position="32"/>
        <end position="205"/>
    </location>
</feature>
<dbReference type="Gene3D" id="3.20.20.370">
    <property type="entry name" value="Glycoside hydrolase/deacetylase"/>
    <property type="match status" value="1"/>
</dbReference>
<dbReference type="PROSITE" id="PS51677">
    <property type="entry name" value="NODB"/>
    <property type="match status" value="1"/>
</dbReference>
<evidence type="ECO:0000313" key="5">
    <source>
        <dbReference type="EMBL" id="MDC2888224.1"/>
    </source>
</evidence>